<name>A0A0G0J1J4_9BACT</name>
<gene>
    <name evidence="4" type="ORF">US36_C0010G0015</name>
</gene>
<feature type="domain" description="Response regulatory" evidence="3">
    <location>
        <begin position="8"/>
        <end position="124"/>
    </location>
</feature>
<dbReference type="PANTHER" id="PTHR44591">
    <property type="entry name" value="STRESS RESPONSE REGULATOR PROTEIN 1"/>
    <property type="match status" value="1"/>
</dbReference>
<evidence type="ECO:0000259" key="3">
    <source>
        <dbReference type="PROSITE" id="PS50110"/>
    </source>
</evidence>
<evidence type="ECO:0000256" key="1">
    <source>
        <dbReference type="ARBA" id="ARBA00022553"/>
    </source>
</evidence>
<evidence type="ECO:0000313" key="4">
    <source>
        <dbReference type="EMBL" id="KKQ22036.1"/>
    </source>
</evidence>
<keyword evidence="1 2" id="KW-0597">Phosphoprotein</keyword>
<organism evidence="4 5">
    <name type="scientific">Candidatus Wolfebacteria bacterium GW2011_GWC1_37_10</name>
    <dbReference type="NCBI Taxonomy" id="1619010"/>
    <lineage>
        <taxon>Bacteria</taxon>
        <taxon>Candidatus Wolfeibacteriota</taxon>
    </lineage>
</organism>
<dbReference type="SUPFAM" id="SSF52172">
    <property type="entry name" value="CheY-like"/>
    <property type="match status" value="1"/>
</dbReference>
<dbReference type="PANTHER" id="PTHR44591:SF3">
    <property type="entry name" value="RESPONSE REGULATORY DOMAIN-CONTAINING PROTEIN"/>
    <property type="match status" value="1"/>
</dbReference>
<dbReference type="PROSITE" id="PS50110">
    <property type="entry name" value="RESPONSE_REGULATORY"/>
    <property type="match status" value="1"/>
</dbReference>
<dbReference type="InterPro" id="IPR001789">
    <property type="entry name" value="Sig_transdc_resp-reg_receiver"/>
</dbReference>
<protein>
    <submittedName>
        <fullName evidence="4">Response regulator receiver protein</fullName>
    </submittedName>
</protein>
<evidence type="ECO:0000256" key="2">
    <source>
        <dbReference type="PROSITE-ProRule" id="PRU00169"/>
    </source>
</evidence>
<dbReference type="Proteomes" id="UP000034044">
    <property type="component" value="Unassembled WGS sequence"/>
</dbReference>
<reference evidence="4 5" key="1">
    <citation type="journal article" date="2015" name="Nature">
        <title>rRNA introns, odd ribosomes, and small enigmatic genomes across a large radiation of phyla.</title>
        <authorList>
            <person name="Brown C.T."/>
            <person name="Hug L.A."/>
            <person name="Thomas B.C."/>
            <person name="Sharon I."/>
            <person name="Castelle C.J."/>
            <person name="Singh A."/>
            <person name="Wilkins M.J."/>
            <person name="Williams K.H."/>
            <person name="Banfield J.F."/>
        </authorList>
    </citation>
    <scope>NUCLEOTIDE SEQUENCE [LARGE SCALE GENOMIC DNA]</scope>
</reference>
<feature type="modified residue" description="4-aspartylphosphate" evidence="2">
    <location>
        <position position="57"/>
    </location>
</feature>
<comment type="caution">
    <text evidence="4">The sequence shown here is derived from an EMBL/GenBank/DDBJ whole genome shotgun (WGS) entry which is preliminary data.</text>
</comment>
<dbReference type="CDD" id="cd17574">
    <property type="entry name" value="REC_OmpR"/>
    <property type="match status" value="1"/>
</dbReference>
<dbReference type="EMBL" id="LBSR01000010">
    <property type="protein sequence ID" value="KKQ22036.1"/>
    <property type="molecule type" value="Genomic_DNA"/>
</dbReference>
<evidence type="ECO:0000313" key="5">
    <source>
        <dbReference type="Proteomes" id="UP000034044"/>
    </source>
</evidence>
<dbReference type="SMART" id="SM00448">
    <property type="entry name" value="REC"/>
    <property type="match status" value="1"/>
</dbReference>
<proteinExistence type="predicted"/>
<sequence>MIGKSTKKILVVEDDMPTLEAIGLKLKEQGFLVENAFDGEEAMEKIKENNYDLVLLDILLPKKNGFEIIREMKTNDNLKNIKILVFSNLNHSESVTWALSQGIEGYVVKADTDVNSLIEEIKKVLLKK</sequence>
<dbReference type="Pfam" id="PF00072">
    <property type="entry name" value="Response_reg"/>
    <property type="match status" value="1"/>
</dbReference>
<dbReference type="GO" id="GO:0000160">
    <property type="term" value="P:phosphorelay signal transduction system"/>
    <property type="evidence" value="ECO:0007669"/>
    <property type="project" value="InterPro"/>
</dbReference>
<dbReference type="InterPro" id="IPR050595">
    <property type="entry name" value="Bact_response_regulator"/>
</dbReference>
<dbReference type="InterPro" id="IPR011006">
    <property type="entry name" value="CheY-like_superfamily"/>
</dbReference>
<dbReference type="Gene3D" id="3.40.50.2300">
    <property type="match status" value="1"/>
</dbReference>
<dbReference type="AlphaFoldDB" id="A0A0G0J1J4"/>
<accession>A0A0G0J1J4</accession>